<dbReference type="PANTHER" id="PTHR43267:SF1">
    <property type="entry name" value="TRNA THREONYLCARBAMOYLADENOSINE DEHYDRATASE"/>
    <property type="match status" value="1"/>
</dbReference>
<dbReference type="InterPro" id="IPR001557">
    <property type="entry name" value="L-lactate/malate_DH"/>
</dbReference>
<dbReference type="GO" id="GO:0019752">
    <property type="term" value="P:carboxylic acid metabolic process"/>
    <property type="evidence" value="ECO:0007669"/>
    <property type="project" value="InterPro"/>
</dbReference>
<accession>E4KNT2</accession>
<name>E4KNT2_9LACT</name>
<gene>
    <name evidence="2" type="ORF">HMPREF9257_1213</name>
</gene>
<dbReference type="CDD" id="cd00755">
    <property type="entry name" value="YgdL_like"/>
    <property type="match status" value="1"/>
</dbReference>
<evidence type="ECO:0000313" key="3">
    <source>
        <dbReference type="Proteomes" id="UP000005990"/>
    </source>
</evidence>
<proteinExistence type="predicted"/>
<dbReference type="Proteomes" id="UP000005990">
    <property type="component" value="Unassembled WGS sequence"/>
</dbReference>
<dbReference type="PRINTS" id="PR00086">
    <property type="entry name" value="LLDHDRGNASE"/>
</dbReference>
<dbReference type="InterPro" id="IPR035985">
    <property type="entry name" value="Ubiquitin-activating_enz"/>
</dbReference>
<dbReference type="STRING" id="908337.HMPREF9257_1213"/>
<organism evidence="2 3">
    <name type="scientific">Eremococcus coleocola ACS-139-V-Col8</name>
    <dbReference type="NCBI Taxonomy" id="908337"/>
    <lineage>
        <taxon>Bacteria</taxon>
        <taxon>Bacillati</taxon>
        <taxon>Bacillota</taxon>
        <taxon>Bacilli</taxon>
        <taxon>Lactobacillales</taxon>
        <taxon>Aerococcaceae</taxon>
        <taxon>Eremococcus</taxon>
    </lineage>
</organism>
<dbReference type="Pfam" id="PF00899">
    <property type="entry name" value="ThiF"/>
    <property type="match status" value="1"/>
</dbReference>
<keyword evidence="3" id="KW-1185">Reference proteome</keyword>
<sequence>MDIKSERLDRLRLLLNNEGLRDLAKAKVMVLGLGGVGSACAIALARGGVGQLILVDRDRIERSNINRQALAFESTLGRLKVEVMADIIKDINPDCQLESMAAFLHKDNINELLGQFGRPDYVIDCIDTVSPKLTIAQWCQSQDLPLLAAMGAANKLDPSYLKFDFIEHTTYCPLSKVMRRECRKRDIKNLEVLYSNEIPFKVSNPQGREKGATLGSMSYMPPIMGQMLAGKVIRRLTKLEAMPKGMR</sequence>
<dbReference type="PANTHER" id="PTHR43267">
    <property type="entry name" value="TRNA THREONYLCARBAMOYLADENOSINE DEHYDRATASE"/>
    <property type="match status" value="1"/>
</dbReference>
<evidence type="ECO:0000259" key="1">
    <source>
        <dbReference type="Pfam" id="PF00899"/>
    </source>
</evidence>
<dbReference type="Gene3D" id="3.40.50.720">
    <property type="entry name" value="NAD(P)-binding Rossmann-like Domain"/>
    <property type="match status" value="1"/>
</dbReference>
<dbReference type="InterPro" id="IPR045886">
    <property type="entry name" value="ThiF/MoeB/HesA"/>
</dbReference>
<dbReference type="AlphaFoldDB" id="E4KNT2"/>
<protein>
    <submittedName>
        <fullName evidence="2">ThiF family protein</fullName>
    </submittedName>
</protein>
<dbReference type="SUPFAM" id="SSF69572">
    <property type="entry name" value="Activating enzymes of the ubiquitin-like proteins"/>
    <property type="match status" value="1"/>
</dbReference>
<dbReference type="EMBL" id="AENN01000015">
    <property type="protein sequence ID" value="EFR31178.1"/>
    <property type="molecule type" value="Genomic_DNA"/>
</dbReference>
<dbReference type="GO" id="GO:0016616">
    <property type="term" value="F:oxidoreductase activity, acting on the CH-OH group of donors, NAD or NADP as acceptor"/>
    <property type="evidence" value="ECO:0007669"/>
    <property type="project" value="InterPro"/>
</dbReference>
<reference evidence="2 3" key="1">
    <citation type="submission" date="2010-10" db="EMBL/GenBank/DDBJ databases">
        <authorList>
            <person name="Durkin A.S."/>
            <person name="Madupu R."/>
            <person name="Torralba M."/>
            <person name="Gillis M."/>
            <person name="Methe B."/>
            <person name="Sutton G."/>
            <person name="Nelson K.E."/>
        </authorList>
    </citation>
    <scope>NUCLEOTIDE SEQUENCE [LARGE SCALE GENOMIC DNA]</scope>
    <source>
        <strain evidence="2 3">ACS-139-V-Col8</strain>
    </source>
</reference>
<comment type="caution">
    <text evidence="2">The sequence shown here is derived from an EMBL/GenBank/DDBJ whole genome shotgun (WGS) entry which is preliminary data.</text>
</comment>
<dbReference type="eggNOG" id="COG1179">
    <property type="taxonomic scope" value="Bacteria"/>
</dbReference>
<dbReference type="InterPro" id="IPR000594">
    <property type="entry name" value="ThiF_NAD_FAD-bd"/>
</dbReference>
<dbReference type="GO" id="GO:0061503">
    <property type="term" value="F:tRNA threonylcarbamoyladenosine dehydratase"/>
    <property type="evidence" value="ECO:0007669"/>
    <property type="project" value="TreeGrafter"/>
</dbReference>
<dbReference type="GO" id="GO:0008641">
    <property type="term" value="F:ubiquitin-like modifier activating enzyme activity"/>
    <property type="evidence" value="ECO:0007669"/>
    <property type="project" value="InterPro"/>
</dbReference>
<feature type="domain" description="THIF-type NAD/FAD binding fold" evidence="1">
    <location>
        <begin position="14"/>
        <end position="239"/>
    </location>
</feature>
<dbReference type="RefSeq" id="WP_006418381.1">
    <property type="nucleotide sequence ID" value="NZ_AENN01000015.1"/>
</dbReference>
<dbReference type="GO" id="GO:0061504">
    <property type="term" value="P:cyclic threonylcarbamoyladenosine biosynthetic process"/>
    <property type="evidence" value="ECO:0007669"/>
    <property type="project" value="TreeGrafter"/>
</dbReference>
<evidence type="ECO:0000313" key="2">
    <source>
        <dbReference type="EMBL" id="EFR31178.1"/>
    </source>
</evidence>
<dbReference type="OrthoDB" id="9804150at2"/>